<dbReference type="InterPro" id="IPR018752">
    <property type="entry name" value="DabA"/>
</dbReference>
<evidence type="ECO:0000256" key="3">
    <source>
        <dbReference type="ARBA" id="ARBA00022723"/>
    </source>
</evidence>
<dbReference type="Pfam" id="PF10070">
    <property type="entry name" value="DabA"/>
    <property type="match status" value="1"/>
</dbReference>
<dbReference type="EMBL" id="MUIE01000364">
    <property type="protein sequence ID" value="OQX32845.1"/>
    <property type="molecule type" value="Genomic_DNA"/>
</dbReference>
<evidence type="ECO:0000256" key="2">
    <source>
        <dbReference type="ARBA" id="ARBA00022475"/>
    </source>
</evidence>
<dbReference type="AlphaFoldDB" id="A0A657PMN5"/>
<keyword evidence="3" id="KW-0479">Metal-binding</keyword>
<protein>
    <submittedName>
        <fullName evidence="6">Uncharacterized protein</fullName>
    </submittedName>
</protein>
<sequence>MYIKAPSSDILREQLRHAIEHFAHVLPSQAPIKDFVHHNTLHGFQHLSFFEALKAAHEVTGAYGYLPPEQFRRLYDQGRIDDSDLDYALQADRTLEAERPIAVLGESTLRRRDIY</sequence>
<accession>A0A657PMN5</accession>
<evidence type="ECO:0000256" key="4">
    <source>
        <dbReference type="ARBA" id="ARBA00022833"/>
    </source>
</evidence>
<dbReference type="Proteomes" id="UP000243361">
    <property type="component" value="Unassembled WGS sequence"/>
</dbReference>
<proteinExistence type="predicted"/>
<evidence type="ECO:0000256" key="1">
    <source>
        <dbReference type="ARBA" id="ARBA00022448"/>
    </source>
</evidence>
<reference evidence="6" key="1">
    <citation type="submission" date="2017-02" db="EMBL/GenBank/DDBJ databases">
        <title>Novel co-symbiosis in the unique lucinid bivalve Phacoides pectinatus.</title>
        <authorList>
            <person name="Lim S.J."/>
            <person name="Davis B.G."/>
            <person name="Gill D.E."/>
            <person name="Engel A.S."/>
            <person name="Anderson L.C."/>
            <person name="Campbell B.J."/>
        </authorList>
    </citation>
    <scope>NUCLEOTIDE SEQUENCE [LARGE SCALE GENOMIC DNA]</scope>
    <source>
        <strain evidence="6">LUC13016_P6</strain>
    </source>
</reference>
<name>A0A657PMN5_9GAMM</name>
<keyword evidence="2" id="KW-1003">Cell membrane</keyword>
<keyword evidence="5" id="KW-0472">Membrane</keyword>
<keyword evidence="4" id="KW-0862">Zinc</keyword>
<dbReference type="GO" id="GO:0046872">
    <property type="term" value="F:metal ion binding"/>
    <property type="evidence" value="ECO:0007669"/>
    <property type="project" value="UniProtKB-KW"/>
</dbReference>
<evidence type="ECO:0000313" key="7">
    <source>
        <dbReference type="Proteomes" id="UP000243361"/>
    </source>
</evidence>
<organism evidence="6 7">
    <name type="scientific">Candidatus Sedimenticola endophacoides</name>
    <dbReference type="NCBI Taxonomy" id="2548426"/>
    <lineage>
        <taxon>Bacteria</taxon>
        <taxon>Pseudomonadati</taxon>
        <taxon>Pseudomonadota</taxon>
        <taxon>Gammaproteobacteria</taxon>
        <taxon>Chromatiales</taxon>
        <taxon>Sedimenticolaceae</taxon>
        <taxon>Sedimenticola</taxon>
    </lineage>
</organism>
<feature type="non-terminal residue" evidence="6">
    <location>
        <position position="115"/>
    </location>
</feature>
<evidence type="ECO:0000313" key="6">
    <source>
        <dbReference type="EMBL" id="OQX32845.1"/>
    </source>
</evidence>
<keyword evidence="7" id="KW-1185">Reference proteome</keyword>
<comment type="caution">
    <text evidence="6">The sequence shown here is derived from an EMBL/GenBank/DDBJ whole genome shotgun (WGS) entry which is preliminary data.</text>
</comment>
<keyword evidence="1" id="KW-0813">Transport</keyword>
<evidence type="ECO:0000256" key="5">
    <source>
        <dbReference type="ARBA" id="ARBA00023136"/>
    </source>
</evidence>
<dbReference type="PANTHER" id="PTHR38344:SF1">
    <property type="entry name" value="INORGANIC CARBON TRANSPORTER SUBUNIT DABA-RELATED"/>
    <property type="match status" value="1"/>
</dbReference>
<dbReference type="PANTHER" id="PTHR38344">
    <property type="entry name" value="UPF0753 PROTEIN AQ_863"/>
    <property type="match status" value="1"/>
</dbReference>
<gene>
    <name evidence="6" type="ORF">B0D84_05540</name>
</gene>